<dbReference type="PANTHER" id="PTHR34580">
    <property type="match status" value="1"/>
</dbReference>
<reference evidence="4" key="1">
    <citation type="journal article" date="2019" name="Int. J. Syst. Evol. Microbiol.">
        <title>The Global Catalogue of Microorganisms (GCM) 10K type strain sequencing project: providing services to taxonomists for standard genome sequencing and annotation.</title>
        <authorList>
            <consortium name="The Broad Institute Genomics Platform"/>
            <consortium name="The Broad Institute Genome Sequencing Center for Infectious Disease"/>
            <person name="Wu L."/>
            <person name="Ma J."/>
        </authorList>
    </citation>
    <scope>NUCLEOTIDE SEQUENCE [LARGE SCALE GENOMIC DNA]</scope>
    <source>
        <strain evidence="4">JCM 16949</strain>
    </source>
</reference>
<dbReference type="PROSITE" id="PS52050">
    <property type="entry name" value="WYL"/>
    <property type="match status" value="1"/>
</dbReference>
<evidence type="ECO:0000259" key="1">
    <source>
        <dbReference type="Pfam" id="PF13280"/>
    </source>
</evidence>
<dbReference type="Pfam" id="PF25583">
    <property type="entry name" value="WCX"/>
    <property type="match status" value="1"/>
</dbReference>
<dbReference type="InterPro" id="IPR057727">
    <property type="entry name" value="WCX_dom"/>
</dbReference>
<dbReference type="InterPro" id="IPR026881">
    <property type="entry name" value="WYL_dom"/>
</dbReference>
<dbReference type="RefSeq" id="WP_344756287.1">
    <property type="nucleotide sequence ID" value="NZ_BAABAE010000003.1"/>
</dbReference>
<dbReference type="PANTHER" id="PTHR34580:SF3">
    <property type="entry name" value="PROTEIN PAFB"/>
    <property type="match status" value="1"/>
</dbReference>
<comment type="caution">
    <text evidence="3">The sequence shown here is derived from an EMBL/GenBank/DDBJ whole genome shotgun (WGS) entry which is preliminary data.</text>
</comment>
<name>A0ABP7FPX9_9MICO</name>
<organism evidence="3 4">
    <name type="scientific">Leifsonella bigeumensis</name>
    <dbReference type="NCBI Taxonomy" id="433643"/>
    <lineage>
        <taxon>Bacteria</taxon>
        <taxon>Bacillati</taxon>
        <taxon>Actinomycetota</taxon>
        <taxon>Actinomycetes</taxon>
        <taxon>Micrococcales</taxon>
        <taxon>Microbacteriaceae</taxon>
        <taxon>Leifsonella</taxon>
    </lineage>
</organism>
<evidence type="ECO:0000259" key="2">
    <source>
        <dbReference type="Pfam" id="PF25583"/>
    </source>
</evidence>
<feature type="domain" description="WCX" evidence="2">
    <location>
        <begin position="268"/>
        <end position="327"/>
    </location>
</feature>
<dbReference type="InterPro" id="IPR051534">
    <property type="entry name" value="CBASS_pafABC_assoc_protein"/>
</dbReference>
<dbReference type="Pfam" id="PF13280">
    <property type="entry name" value="WYL"/>
    <property type="match status" value="1"/>
</dbReference>
<dbReference type="Proteomes" id="UP001501004">
    <property type="component" value="Unassembled WGS sequence"/>
</dbReference>
<dbReference type="EMBL" id="BAABAE010000003">
    <property type="protein sequence ID" value="GAA3744771.1"/>
    <property type="molecule type" value="Genomic_DNA"/>
</dbReference>
<evidence type="ECO:0000313" key="4">
    <source>
        <dbReference type="Proteomes" id="UP001501004"/>
    </source>
</evidence>
<gene>
    <name evidence="3" type="ORF">GCM10022239_20320</name>
</gene>
<evidence type="ECO:0000313" key="3">
    <source>
        <dbReference type="EMBL" id="GAA3744771.1"/>
    </source>
</evidence>
<protein>
    <submittedName>
        <fullName evidence="3">WYL domain-containing protein</fullName>
    </submittedName>
</protein>
<feature type="domain" description="WYL" evidence="1">
    <location>
        <begin position="159"/>
        <end position="224"/>
    </location>
</feature>
<proteinExistence type="predicted"/>
<sequence length="336" mass="36963">MSQARAPQRVPVEERLFSLVLALLATESGLSKNEILSTVQGYRQRYSPNGDNANLERQFERDKDDIRELGVPLETLEAPGQAGNNQNLRYRIPRGEYELPQDLTFSAEETALLGLAAMVWREGSLSGESRRAMIKLKALGIDTGEPVLAYAPRVRVRDEAFEPIGAALEKRQVVRFNYLKPGESEASVRTVAPLALLQFQGRWHCYAVEPETGERKTFLLRRIVSQVAATGATYDPPAEDSAARGLRELQEVWAAHVAVVKALPGTDAAARLHKRRGADRADDGSLHLNYVDLNIIADELAGFGPEVVVISPPELRAAVRDRLLAIAADHEGADRG</sequence>
<accession>A0ABP7FPX9</accession>
<keyword evidence="4" id="KW-1185">Reference proteome</keyword>